<comment type="caution">
    <text evidence="1">The sequence shown here is derived from an EMBL/GenBank/DDBJ whole genome shotgun (WGS) entry which is preliminary data.</text>
</comment>
<proteinExistence type="predicted"/>
<protein>
    <submittedName>
        <fullName evidence="1">Uncharacterized protein</fullName>
    </submittedName>
</protein>
<gene>
    <name evidence="1" type="ORF">US94_C0015G0001</name>
</gene>
<evidence type="ECO:0000313" key="2">
    <source>
        <dbReference type="Proteomes" id="UP000034498"/>
    </source>
</evidence>
<accession>A0A0G0K2V3</accession>
<dbReference type="STRING" id="1618336.US94_C0015G0001"/>
<dbReference type="EMBL" id="LBUX01000015">
    <property type="protein sequence ID" value="KKQ74053.1"/>
    <property type="molecule type" value="Genomic_DNA"/>
</dbReference>
<dbReference type="Proteomes" id="UP000034498">
    <property type="component" value="Unassembled WGS sequence"/>
</dbReference>
<reference evidence="1 2" key="1">
    <citation type="journal article" date="2015" name="Nature">
        <title>rRNA introns, odd ribosomes, and small enigmatic genomes across a large radiation of phyla.</title>
        <authorList>
            <person name="Brown C.T."/>
            <person name="Hug L.A."/>
            <person name="Thomas B.C."/>
            <person name="Sharon I."/>
            <person name="Castelle C.J."/>
            <person name="Singh A."/>
            <person name="Wilkins M.J."/>
            <person name="Williams K.H."/>
            <person name="Banfield J.F."/>
        </authorList>
    </citation>
    <scope>NUCLEOTIDE SEQUENCE [LARGE SCALE GENOMIC DNA]</scope>
</reference>
<evidence type="ECO:0000313" key="1">
    <source>
        <dbReference type="EMBL" id="KKQ74053.1"/>
    </source>
</evidence>
<dbReference type="AlphaFoldDB" id="A0A0G0K2V3"/>
<name>A0A0G0K2V3_9BACT</name>
<organism evidence="1 2">
    <name type="scientific">Berkelbacteria bacterium GW2011_GWB1_38_5</name>
    <dbReference type="NCBI Taxonomy" id="1618336"/>
    <lineage>
        <taxon>Bacteria</taxon>
        <taxon>Candidatus Berkelbacteria</taxon>
    </lineage>
</organism>
<sequence>VSKPELWKYSSYMEYIKPDQIILALCDKSLVDIGPVNYQRFINDRKDYQRKLSEIKNLIIKDL</sequence>
<feature type="non-terminal residue" evidence="1">
    <location>
        <position position="1"/>
    </location>
</feature>